<dbReference type="Proteomes" id="UP001150569">
    <property type="component" value="Unassembled WGS sequence"/>
</dbReference>
<dbReference type="InterPro" id="IPR043129">
    <property type="entry name" value="ATPase_NBD"/>
</dbReference>
<keyword evidence="3 6" id="KW-0547">Nucleotide-binding</keyword>
<proteinExistence type="inferred from homology"/>
<keyword evidence="10" id="KW-1185">Reference proteome</keyword>
<dbReference type="GO" id="GO:0005829">
    <property type="term" value="C:cytosol"/>
    <property type="evidence" value="ECO:0007669"/>
    <property type="project" value="TreeGrafter"/>
</dbReference>
<dbReference type="PRINTS" id="PR00475">
    <property type="entry name" value="HEXOKINASE"/>
</dbReference>
<keyword evidence="4 6" id="KW-0418">Kinase</keyword>
<dbReference type="OrthoDB" id="419537at2759"/>
<dbReference type="SUPFAM" id="SSF53067">
    <property type="entry name" value="Actin-like ATPase domain"/>
    <property type="match status" value="2"/>
</dbReference>
<keyword evidence="2 6" id="KW-0808">Transferase</keyword>
<comment type="similarity">
    <text evidence="1 6">Belongs to the hexokinase family.</text>
</comment>
<dbReference type="InterPro" id="IPR001312">
    <property type="entry name" value="Hexokinase"/>
</dbReference>
<organism evidence="9 10">
    <name type="scientific">Tieghemiomyces parasiticus</name>
    <dbReference type="NCBI Taxonomy" id="78921"/>
    <lineage>
        <taxon>Eukaryota</taxon>
        <taxon>Fungi</taxon>
        <taxon>Fungi incertae sedis</taxon>
        <taxon>Zoopagomycota</taxon>
        <taxon>Kickxellomycotina</taxon>
        <taxon>Dimargaritomycetes</taxon>
        <taxon>Dimargaritales</taxon>
        <taxon>Dimargaritaceae</taxon>
        <taxon>Tieghemiomyces</taxon>
    </lineage>
</organism>
<reference evidence="9" key="1">
    <citation type="submission" date="2022-07" db="EMBL/GenBank/DDBJ databases">
        <title>Phylogenomic reconstructions and comparative analyses of Kickxellomycotina fungi.</title>
        <authorList>
            <person name="Reynolds N.K."/>
            <person name="Stajich J.E."/>
            <person name="Barry K."/>
            <person name="Grigoriev I.V."/>
            <person name="Crous P."/>
            <person name="Smith M.E."/>
        </authorList>
    </citation>
    <scope>NUCLEOTIDE SEQUENCE</scope>
    <source>
        <strain evidence="9">RSA 861</strain>
    </source>
</reference>
<evidence type="ECO:0000259" key="7">
    <source>
        <dbReference type="Pfam" id="PF00349"/>
    </source>
</evidence>
<dbReference type="PROSITE" id="PS51748">
    <property type="entry name" value="HEXOKINASE_2"/>
    <property type="match status" value="1"/>
</dbReference>
<evidence type="ECO:0000256" key="3">
    <source>
        <dbReference type="ARBA" id="ARBA00022741"/>
    </source>
</evidence>
<dbReference type="CDD" id="cd24018">
    <property type="entry name" value="ASKHA_NBD_HK_fungi"/>
    <property type="match status" value="1"/>
</dbReference>
<dbReference type="GO" id="GO:0006006">
    <property type="term" value="P:glucose metabolic process"/>
    <property type="evidence" value="ECO:0007669"/>
    <property type="project" value="TreeGrafter"/>
</dbReference>
<keyword evidence="5 6" id="KW-0067">ATP-binding</keyword>
<evidence type="ECO:0000256" key="5">
    <source>
        <dbReference type="ARBA" id="ARBA00022840"/>
    </source>
</evidence>
<evidence type="ECO:0000259" key="8">
    <source>
        <dbReference type="Pfam" id="PF03727"/>
    </source>
</evidence>
<dbReference type="Pfam" id="PF00349">
    <property type="entry name" value="Hexokinase_1"/>
    <property type="match status" value="1"/>
</dbReference>
<dbReference type="PANTHER" id="PTHR19443">
    <property type="entry name" value="HEXOKINASE"/>
    <property type="match status" value="1"/>
</dbReference>
<accession>A0A9W8AJH3</accession>
<dbReference type="AlphaFoldDB" id="A0A9W8AJH3"/>
<sequence>MPPHPTLSDGSCLSPAQVQALEHIENDFRAAPELLQNIVRGMHKAMDLGLSKPDQTLAMLPSYIVGSATGNEKGRCLALDLGGTNFRVCEVLLLGQPGRYTMQQKKFKIPHTLKIAPATQLFSFIADGIHSFLEEFATPEERQGASCSAISLGFTFSFPVVQRALNYGELLQWNKGFTNPGAVGKDVVGLLQDALHTRGIEVTVTALLNDTVGALMACSYHYPNTVMGAILGTGSNTAYMERMSRITKFDPLAVTPGASAPKRQVCGEDEMVINMEWGAFDNEGNVIPYNRYDRMLDVNSTNPGCQMFEKRISGLYLGEIFRLAILDMVRLKLVFNGRISCALETPYILDTSVISTIVDDASPDFCEGTPVLEEKLGLQFTCAADRYIVRRVATLVAYRSARFAGAALGAVVLRRDDRLARSTSEEPLTLGIDGSLYEHFITFRENMVQSFRETVGEDNMTKLRIVLTKDGSGVGAAVAAIMNREGKCL</sequence>
<dbReference type="Pfam" id="PF03727">
    <property type="entry name" value="Hexokinase_2"/>
    <property type="match status" value="1"/>
</dbReference>
<dbReference type="GO" id="GO:0005524">
    <property type="term" value="F:ATP binding"/>
    <property type="evidence" value="ECO:0007669"/>
    <property type="project" value="UniProtKB-UniRule"/>
</dbReference>
<dbReference type="GO" id="GO:0004340">
    <property type="term" value="F:glucokinase activity"/>
    <property type="evidence" value="ECO:0007669"/>
    <property type="project" value="TreeGrafter"/>
</dbReference>
<evidence type="ECO:0000256" key="6">
    <source>
        <dbReference type="RuleBase" id="RU362007"/>
    </source>
</evidence>
<dbReference type="GO" id="GO:0008865">
    <property type="term" value="F:fructokinase activity"/>
    <property type="evidence" value="ECO:0007669"/>
    <property type="project" value="TreeGrafter"/>
</dbReference>
<keyword evidence="6" id="KW-0324">Glycolysis</keyword>
<dbReference type="GO" id="GO:0005739">
    <property type="term" value="C:mitochondrion"/>
    <property type="evidence" value="ECO:0007669"/>
    <property type="project" value="TreeGrafter"/>
</dbReference>
<feature type="domain" description="Hexokinase C-terminal" evidence="8">
    <location>
        <begin position="227"/>
        <end position="482"/>
    </location>
</feature>
<protein>
    <recommendedName>
        <fullName evidence="6">Phosphotransferase</fullName>
        <ecNumber evidence="6">2.7.1.-</ecNumber>
    </recommendedName>
</protein>
<comment type="caution">
    <text evidence="9">The sequence shown here is derived from an EMBL/GenBank/DDBJ whole genome shotgun (WGS) entry which is preliminary data.</text>
</comment>
<dbReference type="PANTHER" id="PTHR19443:SF30">
    <property type="entry name" value="GLUCOKINASE-1-RELATED"/>
    <property type="match status" value="1"/>
</dbReference>
<name>A0A9W8AJH3_9FUNG</name>
<dbReference type="InterPro" id="IPR022673">
    <property type="entry name" value="Hexokinase_C"/>
</dbReference>
<evidence type="ECO:0000313" key="10">
    <source>
        <dbReference type="Proteomes" id="UP001150569"/>
    </source>
</evidence>
<dbReference type="EMBL" id="JANBPT010000055">
    <property type="protein sequence ID" value="KAJ1928894.1"/>
    <property type="molecule type" value="Genomic_DNA"/>
</dbReference>
<dbReference type="EC" id="2.7.1.-" evidence="6"/>
<evidence type="ECO:0000256" key="2">
    <source>
        <dbReference type="ARBA" id="ARBA00022679"/>
    </source>
</evidence>
<evidence type="ECO:0000313" key="9">
    <source>
        <dbReference type="EMBL" id="KAJ1928894.1"/>
    </source>
</evidence>
<gene>
    <name evidence="9" type="ORF">IWQ60_001637</name>
</gene>
<evidence type="ECO:0000256" key="4">
    <source>
        <dbReference type="ARBA" id="ARBA00022777"/>
    </source>
</evidence>
<dbReference type="InterPro" id="IPR022672">
    <property type="entry name" value="Hexokinase_N"/>
</dbReference>
<dbReference type="GO" id="GO:0006096">
    <property type="term" value="P:glycolytic process"/>
    <property type="evidence" value="ECO:0007669"/>
    <property type="project" value="UniProtKB-KW"/>
</dbReference>
<dbReference type="GO" id="GO:0001678">
    <property type="term" value="P:intracellular glucose homeostasis"/>
    <property type="evidence" value="ECO:0007669"/>
    <property type="project" value="InterPro"/>
</dbReference>
<dbReference type="Gene3D" id="3.30.420.40">
    <property type="match status" value="1"/>
</dbReference>
<dbReference type="GO" id="GO:0005536">
    <property type="term" value="F:D-glucose binding"/>
    <property type="evidence" value="ECO:0007669"/>
    <property type="project" value="InterPro"/>
</dbReference>
<evidence type="ECO:0000256" key="1">
    <source>
        <dbReference type="ARBA" id="ARBA00009225"/>
    </source>
</evidence>
<dbReference type="Gene3D" id="3.40.367.20">
    <property type="match status" value="1"/>
</dbReference>
<feature type="domain" description="Hexokinase N-terminal" evidence="7">
    <location>
        <begin position="21"/>
        <end position="220"/>
    </location>
</feature>